<feature type="compositionally biased region" description="Low complexity" evidence="1">
    <location>
        <begin position="155"/>
        <end position="177"/>
    </location>
</feature>
<organism evidence="3 4">
    <name type="scientific">Agathobacter rectalis</name>
    <dbReference type="NCBI Taxonomy" id="39491"/>
    <lineage>
        <taxon>Bacteria</taxon>
        <taxon>Bacillati</taxon>
        <taxon>Bacillota</taxon>
        <taxon>Clostridia</taxon>
        <taxon>Lachnospirales</taxon>
        <taxon>Lachnospiraceae</taxon>
        <taxon>Agathobacter</taxon>
    </lineage>
</organism>
<proteinExistence type="predicted"/>
<sequence length="205" mass="22121">MARNLKPVSIAGIEGDALISEDISYSADIPEYPVENGYNVSDTIILKPIQLSITLYISDSPATWRNRKGHSPSAGRTKKICEKFEKLYFQRKLVKVVTTDKIYTSMGITSMSISHSSEIGYARQIQFSLKKVYVTKRKTVYIPKYILQSGESKKSAGTATTSSSSSNSSSSSSSKSGSSGGSGNKSGSGKKGSILYNIGKKTGFL</sequence>
<gene>
    <name evidence="3" type="ORF">ERS852497_01996</name>
</gene>
<evidence type="ECO:0000256" key="1">
    <source>
        <dbReference type="SAM" id="MobiDB-lite"/>
    </source>
</evidence>
<feature type="compositionally biased region" description="Gly residues" evidence="1">
    <location>
        <begin position="178"/>
        <end position="190"/>
    </location>
</feature>
<dbReference type="Proteomes" id="UP000095602">
    <property type="component" value="Unassembled WGS sequence"/>
</dbReference>
<evidence type="ECO:0000259" key="2">
    <source>
        <dbReference type="Pfam" id="PF21821"/>
    </source>
</evidence>
<evidence type="ECO:0000313" key="4">
    <source>
        <dbReference type="Proteomes" id="UP000095602"/>
    </source>
</evidence>
<accession>A0A174KNK1</accession>
<protein>
    <recommendedName>
        <fullName evidence="2">Dit-like phage tail protein N-terminal domain-containing protein</fullName>
    </recommendedName>
</protein>
<name>A0A174KNK1_9FIRM</name>
<feature type="region of interest" description="Disordered" evidence="1">
    <location>
        <begin position="153"/>
        <end position="205"/>
    </location>
</feature>
<evidence type="ECO:0000313" key="3">
    <source>
        <dbReference type="EMBL" id="CUP13774.1"/>
    </source>
</evidence>
<dbReference type="AlphaFoldDB" id="A0A174KNK1"/>
<dbReference type="Pfam" id="PF21821">
    <property type="entry name" value="Dit_like"/>
    <property type="match status" value="1"/>
</dbReference>
<dbReference type="RefSeq" id="WP_044911401.1">
    <property type="nucleotide sequence ID" value="NZ_CZAJ01000019.1"/>
</dbReference>
<dbReference type="InterPro" id="IPR048494">
    <property type="entry name" value="Dit-like_N"/>
</dbReference>
<reference evidence="3 4" key="1">
    <citation type="submission" date="2015-09" db="EMBL/GenBank/DDBJ databases">
        <authorList>
            <consortium name="Pathogen Informatics"/>
        </authorList>
    </citation>
    <scope>NUCLEOTIDE SEQUENCE [LARGE SCALE GENOMIC DNA]</scope>
    <source>
        <strain evidence="3 4">2789STDY5834884</strain>
    </source>
</reference>
<dbReference type="EMBL" id="CZAJ01000019">
    <property type="protein sequence ID" value="CUP13774.1"/>
    <property type="molecule type" value="Genomic_DNA"/>
</dbReference>
<feature type="domain" description="Dit-like phage tail protein N-terminal" evidence="2">
    <location>
        <begin position="16"/>
        <end position="142"/>
    </location>
</feature>